<keyword evidence="7" id="KW-0285">Flavoprotein</keyword>
<dbReference type="Pfam" id="PF22924">
    <property type="entry name" value="ACOX_C_alpha1"/>
    <property type="match status" value="1"/>
</dbReference>
<evidence type="ECO:0000259" key="17">
    <source>
        <dbReference type="Pfam" id="PF14749"/>
    </source>
</evidence>
<gene>
    <name evidence="20" type="ORF">GT037_009568</name>
</gene>
<keyword evidence="10" id="KW-0276">Fatty acid metabolism</keyword>
<evidence type="ECO:0000256" key="9">
    <source>
        <dbReference type="ARBA" id="ARBA00022827"/>
    </source>
</evidence>
<keyword evidence="11" id="KW-0560">Oxidoreductase</keyword>
<evidence type="ECO:0000256" key="13">
    <source>
        <dbReference type="ARBA" id="ARBA00023140"/>
    </source>
</evidence>
<feature type="region of interest" description="Disordered" evidence="15">
    <location>
        <begin position="1820"/>
        <end position="1869"/>
    </location>
</feature>
<dbReference type="EC" id="1.3.3.6" evidence="6"/>
<dbReference type="CDD" id="cd00067">
    <property type="entry name" value="GAL4"/>
    <property type="match status" value="1"/>
</dbReference>
<comment type="subcellular location">
    <subcellularLocation>
        <location evidence="3">Peroxisome</location>
    </subcellularLocation>
</comment>
<feature type="compositionally biased region" description="Low complexity" evidence="15">
    <location>
        <begin position="1376"/>
        <end position="1388"/>
    </location>
</feature>
<organism evidence="20 21">
    <name type="scientific">Alternaria burnsii</name>
    <dbReference type="NCBI Taxonomy" id="1187904"/>
    <lineage>
        <taxon>Eukaryota</taxon>
        <taxon>Fungi</taxon>
        <taxon>Dikarya</taxon>
        <taxon>Ascomycota</taxon>
        <taxon>Pezizomycotina</taxon>
        <taxon>Dothideomycetes</taxon>
        <taxon>Pleosporomycetidae</taxon>
        <taxon>Pleosporales</taxon>
        <taxon>Pleosporineae</taxon>
        <taxon>Pleosporaceae</taxon>
        <taxon>Alternaria</taxon>
        <taxon>Alternaria sect. Alternaria</taxon>
    </lineage>
</organism>
<dbReference type="Gene3D" id="1.10.540.10">
    <property type="entry name" value="Acyl-CoA dehydrogenase/oxidase, N-terminal domain"/>
    <property type="match status" value="1"/>
</dbReference>
<dbReference type="FunFam" id="2.40.110.10:FF:000003">
    <property type="entry name" value="Acyl-coenzyme A oxidase"/>
    <property type="match status" value="1"/>
</dbReference>
<evidence type="ECO:0000256" key="7">
    <source>
        <dbReference type="ARBA" id="ARBA00022630"/>
    </source>
</evidence>
<dbReference type="GO" id="GO:0071949">
    <property type="term" value="F:FAD binding"/>
    <property type="evidence" value="ECO:0007669"/>
    <property type="project" value="InterPro"/>
</dbReference>
<evidence type="ECO:0000256" key="3">
    <source>
        <dbReference type="ARBA" id="ARBA00004275"/>
    </source>
</evidence>
<feature type="region of interest" description="Disordered" evidence="15">
    <location>
        <begin position="1882"/>
        <end position="1918"/>
    </location>
</feature>
<evidence type="ECO:0000313" key="20">
    <source>
        <dbReference type="EMBL" id="KAF7672537.1"/>
    </source>
</evidence>
<dbReference type="Gene3D" id="2.40.110.10">
    <property type="entry name" value="Butyryl-CoA Dehydrogenase, subunit A, domain 2"/>
    <property type="match status" value="1"/>
</dbReference>
<proteinExistence type="inferred from homology"/>
<dbReference type="GO" id="GO:0033540">
    <property type="term" value="P:fatty acid beta-oxidation using acyl-CoA oxidase"/>
    <property type="evidence" value="ECO:0007669"/>
    <property type="project" value="TreeGrafter"/>
</dbReference>
<dbReference type="SUPFAM" id="SSF56645">
    <property type="entry name" value="Acyl-CoA dehydrogenase NM domain-like"/>
    <property type="match status" value="1"/>
</dbReference>
<comment type="catalytic activity">
    <reaction evidence="1">
        <text>a 2,3-saturated acyl-CoA + O2 = a (2E)-enoyl-CoA + H2O2</text>
        <dbReference type="Rhea" id="RHEA:38959"/>
        <dbReference type="ChEBI" id="CHEBI:15379"/>
        <dbReference type="ChEBI" id="CHEBI:16240"/>
        <dbReference type="ChEBI" id="CHEBI:58856"/>
        <dbReference type="ChEBI" id="CHEBI:65111"/>
        <dbReference type="EC" id="1.3.3.6"/>
    </reaction>
</comment>
<keyword evidence="9" id="KW-0274">FAD</keyword>
<evidence type="ECO:0000256" key="10">
    <source>
        <dbReference type="ARBA" id="ARBA00022832"/>
    </source>
</evidence>
<evidence type="ECO:0000313" key="21">
    <source>
        <dbReference type="Proteomes" id="UP000596902"/>
    </source>
</evidence>
<evidence type="ECO:0000256" key="6">
    <source>
        <dbReference type="ARBA" id="ARBA00012870"/>
    </source>
</evidence>
<dbReference type="FunFam" id="1.20.140.10:FF:000007">
    <property type="entry name" value="Acyl-coenzyme A oxidase"/>
    <property type="match status" value="1"/>
</dbReference>
<dbReference type="GO" id="GO:0016740">
    <property type="term" value="F:transferase activity"/>
    <property type="evidence" value="ECO:0007669"/>
    <property type="project" value="UniProtKB-KW"/>
</dbReference>
<comment type="similarity">
    <text evidence="5">Belongs to the acyl-CoA oxidase family.</text>
</comment>
<keyword evidence="14" id="KW-0539">Nucleus</keyword>
<evidence type="ECO:0000259" key="16">
    <source>
        <dbReference type="Pfam" id="PF01756"/>
    </source>
</evidence>
<dbReference type="InterPro" id="IPR023213">
    <property type="entry name" value="CAT-like_dom_sf"/>
</dbReference>
<reference evidence="20" key="2">
    <citation type="submission" date="2020-08" db="EMBL/GenBank/DDBJ databases">
        <title>Draft Genome Sequence of Cumin Blight Pathogen Alternaria burnsii.</title>
        <authorList>
            <person name="Feng Z."/>
        </authorList>
    </citation>
    <scope>NUCLEOTIDE SEQUENCE</scope>
    <source>
        <strain evidence="20">CBS107.38</strain>
    </source>
</reference>
<dbReference type="Pfam" id="PF22664">
    <property type="entry name" value="TRI-like_N"/>
    <property type="match status" value="1"/>
</dbReference>
<accession>A0A8H7EAG6</accession>
<comment type="caution">
    <text evidence="20">The sequence shown here is derived from an EMBL/GenBank/DDBJ whole genome shotgun (WGS) entry which is preliminary data.</text>
</comment>
<dbReference type="EMBL" id="JAAABM010000016">
    <property type="protein sequence ID" value="KAF7672537.1"/>
    <property type="molecule type" value="Genomic_DNA"/>
</dbReference>
<evidence type="ECO:0000259" key="18">
    <source>
        <dbReference type="Pfam" id="PF22664"/>
    </source>
</evidence>
<dbReference type="Gene3D" id="1.20.140.10">
    <property type="entry name" value="Butyryl-CoA Dehydrogenase, subunit A, domain 3"/>
    <property type="match status" value="2"/>
</dbReference>
<feature type="compositionally biased region" description="Polar residues" evidence="15">
    <location>
        <begin position="1822"/>
        <end position="1847"/>
    </location>
</feature>
<sequence>MSLDFPLVLRNGRLFEPIASPIPRLLDMLNTAHSPPVQTKSFHLSCLDQNVVRVYIQTLCIFPFPDLNDAETAIQALGAGLRLTLNKFPFLAGTLTLADRKAGKLTLNYPTDITSEQLNRVFRSKQIPYHETDFPHTYEQLKRDGMPPSALRSAMFVPEDLANYAGIPRDGEGKVDFDKSDAPAMRTQAFFIPGGLVLSMYMHHSVSDFSGVTLFWQTFSENVSKISKQQLFEEHKIIGTTLPYIVKLPLNMADTGSVADEQSLMRKAVDEQVTPPLGNGGADCYCDGPPQYLQTLPKETECTQRLFVIPASRVREYREKLRTHFPEDTPPTMCNVLAALVWTHVTRARAGRLTRYGLAETSIGIATDLRRRQHPPVPADYMGNMALFSRGTMKVSDLTAENRVTKATIVNVINTIKSTILDVDDKWVNRHLTFFKSIEEITDTEVALALTFGSDIYISSWLNFGADLSWGIPGTDLDKDSLAGRPEFIRRSYGPGDGGMIFLPRRRQLVHEEEAPFEILVRLADEDMTRTDSHDVNSSNVLDGKTLSLSSTRPSRFGRPATDSVGQLESRPATNRIMADFTDHLKPAYDGTATLQAERDGSGINVRQLAQHLLGRDGFLERQDKVLRVLSKEKLFNKDQQLNLSRPERYHLGLARAKAIQRLMRREGWDLEDYKMAEYLTDEMSPYHLHMNMFVTTVREQASEEQQKYWMPRILGHDIIGCYAQTELGHGSNVRGLETVAKWDPIKKEFEIHSPTLTASKWWNGSMGRTATHAIVVAQLLLPKPPSPSDRSKVSVPHAQEVEYTSHGPQTFVVQIRDAKTHQPLPGIAVGDIGPKYGYASMDNGYMLFDHFHIPKSAMLSRYAEVSDETGAFVRTGHPAIVYGSLTYVRGQIIMHARLVLARAVTVAVRYCALRRQFKDRDSTNASDSEMKVLDYPTVQIRVLPLLATTFALHYTGEYMYTLYHKSRENIEKGDFGPLAELHSASSGLKSLCTMLAADGIETCRRAMGGHGFGGGSGLVGLNADYLSKPTVEGDNWMITQQVAAYLIKKMADAVKDPGSTPKDPTDKLFQYYLLNKDHHIPQNVSKDGVVDDQNIVEVFQWRAADLSYRAYQARVVEKRPWTRLMIQLHNLSRAYSEQILVTNFYNSFSSVSPPTSSVLRTCFQLYALYTVDQFASSFMMTTAVPQESVFTLQDTIVKLMAELRPHAVKLVDAWSIPDWLLNSALGRYDGKVYEELFDMAHRRNPLNEVTFNPDWRSEEIVLGSGDGGENPLSTAGTGKGKILILKSNACWIVICDESRPACSRCSKAGHTCKYRDQADILFRNQTASAAQRAEESWRKRSKSNQRAVVAESSNTYIKTPPSDESTPPHLDDQRSSSGSVHSPGGSVDDPAQDASGVTPPIIDLSRLTITPMANPDFRRRAFERFVYDFVLPDQPNRPADQPDEALWTFIPLLYQGAPEDSLIATAVDAVSYVNYANRCNDPQAQALGEECVGRAIPMLTKTIADKKQSATNIALAAVHLMGVYENLTSVQRKGTFIAHNHGANALLQLRTVEQFYSDPISARLYEVIYAHLLLGNLQTAKRPAIPTRDVVKVDELLPSLYKNSNAFVIRLIWREAMLHARWHEMKQSTNPPTNRLALQELLQTALELDDDYQAWESQITPAWNYHATPNTPEARSNYDPKWQKLFLGCRGAPEEIHSYPSVKRAWIWGFYRTSRVLVLRDLLEMLNWMLRFRDPGRSAAAQGQTVPTTLSDRTLRIHHSVATARLVEVIERNCSAMIGSLTVPIHMKSIDDVVGMRGYVDIWPLGTMDAVLCSGLVPDSTAGNSPQDTGQMPTPPSAYTHQSNTPPHLVSATSNLSSSSEPSENLESYATAPQFSDLNTIRSRSGLSSSPSPPANVPTFDPNAKKDHIFDPHPAHPYDRPLDLPPLEFETVIPRRIDVAARREWINRLLYYFATELGLKKALWVPVMQGFMPMVKPMVDEILSQERRF</sequence>
<reference evidence="20" key="1">
    <citation type="submission" date="2020-01" db="EMBL/GenBank/DDBJ databases">
        <authorList>
            <person name="Feng Z.H.Z."/>
        </authorList>
    </citation>
    <scope>NUCLEOTIDE SEQUENCE</scope>
    <source>
        <strain evidence="20">CBS107.38</strain>
    </source>
</reference>
<dbReference type="RefSeq" id="XP_038782890.1">
    <property type="nucleotide sequence ID" value="XM_038934615.1"/>
</dbReference>
<evidence type="ECO:0000256" key="8">
    <source>
        <dbReference type="ARBA" id="ARBA00022679"/>
    </source>
</evidence>
<keyword evidence="8" id="KW-0808">Transferase</keyword>
<keyword evidence="12" id="KW-0443">Lipid metabolism</keyword>
<dbReference type="GO" id="GO:0005504">
    <property type="term" value="F:fatty acid binding"/>
    <property type="evidence" value="ECO:0007669"/>
    <property type="project" value="TreeGrafter"/>
</dbReference>
<dbReference type="InterPro" id="IPR046373">
    <property type="entry name" value="Acyl-CoA_Oxase/DH_mid-dom_sf"/>
</dbReference>
<feature type="compositionally biased region" description="Low complexity" evidence="15">
    <location>
        <begin position="1855"/>
        <end position="1869"/>
    </location>
</feature>
<evidence type="ECO:0000256" key="11">
    <source>
        <dbReference type="ARBA" id="ARBA00023002"/>
    </source>
</evidence>
<dbReference type="GO" id="GO:0003997">
    <property type="term" value="F:acyl-CoA oxidase activity"/>
    <property type="evidence" value="ECO:0007669"/>
    <property type="project" value="UniProtKB-EC"/>
</dbReference>
<name>A0A8H7EAG6_9PLEO</name>
<dbReference type="InterPro" id="IPR012258">
    <property type="entry name" value="Acyl-CoA_oxidase"/>
</dbReference>
<comment type="cofactor">
    <cofactor evidence="2">
        <name>FAD</name>
        <dbReference type="ChEBI" id="CHEBI:57692"/>
    </cofactor>
</comment>
<feature type="region of interest" description="Disordered" evidence="15">
    <location>
        <begin position="1334"/>
        <end position="1400"/>
    </location>
</feature>
<dbReference type="InterPro" id="IPR036250">
    <property type="entry name" value="AcylCo_DH-like_C"/>
</dbReference>
<dbReference type="GO" id="GO:0000981">
    <property type="term" value="F:DNA-binding transcription factor activity, RNA polymerase II-specific"/>
    <property type="evidence" value="ECO:0007669"/>
    <property type="project" value="InterPro"/>
</dbReference>
<evidence type="ECO:0000256" key="5">
    <source>
        <dbReference type="ARBA" id="ARBA00006288"/>
    </source>
</evidence>
<feature type="domain" description="Trichothecene 3-O-acetyltransferase-like N-terminal" evidence="18">
    <location>
        <begin position="54"/>
        <end position="219"/>
    </location>
</feature>
<dbReference type="PANTHER" id="PTHR10909">
    <property type="entry name" value="ELECTRON TRANSPORT OXIDOREDUCTASE"/>
    <property type="match status" value="1"/>
</dbReference>
<evidence type="ECO:0000256" key="4">
    <source>
        <dbReference type="ARBA" id="ARBA00004846"/>
    </source>
</evidence>
<dbReference type="InterPro" id="IPR037069">
    <property type="entry name" value="AcylCoA_DH/ox_N_sf"/>
</dbReference>
<feature type="domain" description="Acyl-CoA oxidase C-terminal" evidence="16">
    <location>
        <begin position="1093"/>
        <end position="1257"/>
    </location>
</feature>
<evidence type="ECO:0000256" key="14">
    <source>
        <dbReference type="ARBA" id="ARBA00023242"/>
    </source>
</evidence>
<dbReference type="InterPro" id="IPR001138">
    <property type="entry name" value="Zn2Cys6_DnaBD"/>
</dbReference>
<dbReference type="InterPro" id="IPR029320">
    <property type="entry name" value="Acyl-CoA_ox_N"/>
</dbReference>
<comment type="pathway">
    <text evidence="4">Lipid metabolism; peroxisomal fatty acid beta-oxidation.</text>
</comment>
<feature type="domain" description="Acyl-coenzyme A oxidase N-terminal" evidence="17">
    <location>
        <begin position="605"/>
        <end position="720"/>
    </location>
</feature>
<evidence type="ECO:0000256" key="2">
    <source>
        <dbReference type="ARBA" id="ARBA00001974"/>
    </source>
</evidence>
<keyword evidence="13" id="KW-0576">Peroxisome</keyword>
<dbReference type="Pfam" id="PF14749">
    <property type="entry name" value="Acyl-CoA_ox_N"/>
    <property type="match status" value="1"/>
</dbReference>
<feature type="compositionally biased region" description="Basic and acidic residues" evidence="15">
    <location>
        <begin position="1904"/>
        <end position="1918"/>
    </location>
</feature>
<protein>
    <recommendedName>
        <fullName evidence="6">acyl-CoA oxidase</fullName>
        <ecNumber evidence="6">1.3.3.6</ecNumber>
    </recommendedName>
</protein>
<evidence type="ECO:0000259" key="19">
    <source>
        <dbReference type="Pfam" id="PF22924"/>
    </source>
</evidence>
<dbReference type="InterPro" id="IPR009100">
    <property type="entry name" value="AcylCoA_DH/oxidase_NM_dom_sf"/>
</dbReference>
<dbReference type="GO" id="GO:0008270">
    <property type="term" value="F:zinc ion binding"/>
    <property type="evidence" value="ECO:0007669"/>
    <property type="project" value="InterPro"/>
</dbReference>
<dbReference type="GO" id="GO:0055088">
    <property type="term" value="P:lipid homeostasis"/>
    <property type="evidence" value="ECO:0007669"/>
    <property type="project" value="TreeGrafter"/>
</dbReference>
<evidence type="ECO:0000256" key="1">
    <source>
        <dbReference type="ARBA" id="ARBA00001201"/>
    </source>
</evidence>
<dbReference type="PANTHER" id="PTHR10909:SF250">
    <property type="entry name" value="PEROXISOMAL ACYL-COENZYME A OXIDASE 1"/>
    <property type="match status" value="1"/>
</dbReference>
<dbReference type="Pfam" id="PF01756">
    <property type="entry name" value="ACOX"/>
    <property type="match status" value="1"/>
</dbReference>
<evidence type="ECO:0000256" key="12">
    <source>
        <dbReference type="ARBA" id="ARBA00023098"/>
    </source>
</evidence>
<dbReference type="Gene3D" id="3.30.559.10">
    <property type="entry name" value="Chloramphenicol acetyltransferase-like domain"/>
    <property type="match status" value="2"/>
</dbReference>
<dbReference type="InterPro" id="IPR055060">
    <property type="entry name" value="ACOX_C_alpha1"/>
</dbReference>
<keyword evidence="21" id="KW-1185">Reference proteome</keyword>
<dbReference type="GeneID" id="62207793"/>
<dbReference type="FunFam" id="1.20.140.10:FF:000015">
    <property type="entry name" value="Acyl-coenzyme A oxidase"/>
    <property type="match status" value="1"/>
</dbReference>
<dbReference type="GO" id="GO:0005777">
    <property type="term" value="C:peroxisome"/>
    <property type="evidence" value="ECO:0007669"/>
    <property type="project" value="UniProtKB-SubCell"/>
</dbReference>
<evidence type="ECO:0000256" key="15">
    <source>
        <dbReference type="SAM" id="MobiDB-lite"/>
    </source>
</evidence>
<dbReference type="Proteomes" id="UP000596902">
    <property type="component" value="Unassembled WGS sequence"/>
</dbReference>
<feature type="domain" description="Acyl-CoA oxidase C-alpha1" evidence="19">
    <location>
        <begin position="883"/>
        <end position="1048"/>
    </location>
</feature>
<feature type="compositionally biased region" description="Polar residues" evidence="15">
    <location>
        <begin position="1352"/>
        <end position="1366"/>
    </location>
</feature>
<dbReference type="SUPFAM" id="SSF47203">
    <property type="entry name" value="Acyl-CoA dehydrogenase C-terminal domain-like"/>
    <property type="match status" value="2"/>
</dbReference>
<dbReference type="InterPro" id="IPR002655">
    <property type="entry name" value="Acyl-CoA_oxidase_C"/>
</dbReference>
<dbReference type="InterPro" id="IPR054710">
    <property type="entry name" value="Tri101-like_N"/>
</dbReference>